<dbReference type="Proteomes" id="UP000249417">
    <property type="component" value="Unassembled WGS sequence"/>
</dbReference>
<name>A0A2W5PWA5_9BACT</name>
<evidence type="ECO:0000313" key="1">
    <source>
        <dbReference type="EMBL" id="PZQ43350.1"/>
    </source>
</evidence>
<reference evidence="1 2" key="1">
    <citation type="submission" date="2017-08" db="EMBL/GenBank/DDBJ databases">
        <title>Infants hospitalized years apart are colonized by the same room-sourced microbial strains.</title>
        <authorList>
            <person name="Brooks B."/>
            <person name="Olm M.R."/>
            <person name="Firek B.A."/>
            <person name="Baker R."/>
            <person name="Thomas B.C."/>
            <person name="Morowitz M.J."/>
            <person name="Banfield J.F."/>
        </authorList>
    </citation>
    <scope>NUCLEOTIDE SEQUENCE [LARGE SCALE GENOMIC DNA]</scope>
    <source>
        <strain evidence="1">S2_005_002_R2_29</strain>
    </source>
</reference>
<comment type="caution">
    <text evidence="1">The sequence shown here is derived from an EMBL/GenBank/DDBJ whole genome shotgun (WGS) entry which is preliminary data.</text>
</comment>
<gene>
    <name evidence="1" type="ORF">DI551_12335</name>
</gene>
<dbReference type="EMBL" id="QFQB01000162">
    <property type="protein sequence ID" value="PZQ43350.1"/>
    <property type="molecule type" value="Genomic_DNA"/>
</dbReference>
<sequence>MTSAGFENTLATQNLQSGAFIEQAPLSLANGVYNNVYKWVFEVPVTVSFLPRNAESYRNDEATAINRRFLLRAQYARVEDKNDPNAIKIELWQVLPPRPQK</sequence>
<evidence type="ECO:0000313" key="2">
    <source>
        <dbReference type="Proteomes" id="UP000249417"/>
    </source>
</evidence>
<accession>A0A2W5PWA5</accession>
<protein>
    <submittedName>
        <fullName evidence="1">Uncharacterized protein</fullName>
    </submittedName>
</protein>
<proteinExistence type="predicted"/>
<dbReference type="AlphaFoldDB" id="A0A2W5PWA5"/>
<organism evidence="1 2">
    <name type="scientific">Micavibrio aeruginosavorus</name>
    <dbReference type="NCBI Taxonomy" id="349221"/>
    <lineage>
        <taxon>Bacteria</taxon>
        <taxon>Pseudomonadati</taxon>
        <taxon>Bdellovibrionota</taxon>
        <taxon>Bdellovibrionia</taxon>
        <taxon>Bdellovibrionales</taxon>
        <taxon>Pseudobdellovibrionaceae</taxon>
        <taxon>Micavibrio</taxon>
    </lineage>
</organism>